<protein>
    <recommendedName>
        <fullName evidence="6">SURF1-like protein</fullName>
    </recommendedName>
</protein>
<reference evidence="7" key="1">
    <citation type="submission" date="2023-03" db="EMBL/GenBank/DDBJ databases">
        <authorList>
            <person name="Pearce D."/>
        </authorList>
    </citation>
    <scope>NUCLEOTIDE SEQUENCE</scope>
    <source>
        <strain evidence="7">Mc</strain>
    </source>
</reference>
<dbReference type="PANTHER" id="PTHR23427">
    <property type="entry name" value="SURFEIT LOCUS PROTEIN"/>
    <property type="match status" value="1"/>
</dbReference>
<evidence type="ECO:0000256" key="5">
    <source>
        <dbReference type="ARBA" id="ARBA00023136"/>
    </source>
</evidence>
<comment type="subcellular location">
    <subcellularLocation>
        <location evidence="6">Cell membrane</location>
        <topology evidence="6">Multi-pass membrane protein</topology>
    </subcellularLocation>
    <subcellularLocation>
        <location evidence="1">Membrane</location>
    </subcellularLocation>
</comment>
<evidence type="ECO:0000313" key="8">
    <source>
        <dbReference type="Proteomes" id="UP001158598"/>
    </source>
</evidence>
<keyword evidence="4" id="KW-1133">Transmembrane helix</keyword>
<proteinExistence type="inferred from homology"/>
<organism evidence="7 8">
    <name type="scientific">Methylococcus capsulatus</name>
    <dbReference type="NCBI Taxonomy" id="414"/>
    <lineage>
        <taxon>Bacteria</taxon>
        <taxon>Pseudomonadati</taxon>
        <taxon>Pseudomonadota</taxon>
        <taxon>Gammaproteobacteria</taxon>
        <taxon>Methylococcales</taxon>
        <taxon>Methylococcaceae</taxon>
        <taxon>Methylococcus</taxon>
    </lineage>
</organism>
<dbReference type="GO" id="GO:0005886">
    <property type="term" value="C:plasma membrane"/>
    <property type="evidence" value="ECO:0007669"/>
    <property type="project" value="UniProtKB-SubCell"/>
</dbReference>
<comment type="similarity">
    <text evidence="2 6">Belongs to the SURF1 family.</text>
</comment>
<dbReference type="PROSITE" id="PS50895">
    <property type="entry name" value="SURF1"/>
    <property type="match status" value="1"/>
</dbReference>
<keyword evidence="3" id="KW-0812">Transmembrane</keyword>
<dbReference type="CDD" id="cd06662">
    <property type="entry name" value="SURF1"/>
    <property type="match status" value="1"/>
</dbReference>
<sequence length="255" mass="28298">MRRTRHGWEMRHYSFKPAGVAVVGIALALPLFCLLGAWQLNRAAEKRALLAQLASQSVEPPLRLDSPAGQAGPPRYRRVALKGEYDAGHQFLLDNQIHDGKAGYHVLTPLRLAGSDLGVLVNRGWIPAGADRRRLPELPIRTLAVELTGMVERFPAVGWKLKGAEIPAPGWPAMVQVVERQALERRLGYRLLPYQVLLDQGEAEGFVRDWKPANVDPDQSTGYAIQWFSFAAIALGLFLRHGFRMGAAQDPDLSR</sequence>
<gene>
    <name evidence="7" type="ORF">MCNOR_1251</name>
</gene>
<evidence type="ECO:0000256" key="3">
    <source>
        <dbReference type="ARBA" id="ARBA00022692"/>
    </source>
</evidence>
<evidence type="ECO:0000313" key="7">
    <source>
        <dbReference type="EMBL" id="CAI8783596.1"/>
    </source>
</evidence>
<dbReference type="Pfam" id="PF02104">
    <property type="entry name" value="SURF1"/>
    <property type="match status" value="1"/>
</dbReference>
<evidence type="ECO:0000256" key="4">
    <source>
        <dbReference type="ARBA" id="ARBA00022989"/>
    </source>
</evidence>
<evidence type="ECO:0000256" key="6">
    <source>
        <dbReference type="RuleBase" id="RU363076"/>
    </source>
</evidence>
<accession>A0AA35Y095</accession>
<dbReference type="InterPro" id="IPR045214">
    <property type="entry name" value="Surf1/Surf4"/>
</dbReference>
<keyword evidence="6" id="KW-1003">Cell membrane</keyword>
<dbReference type="InterPro" id="IPR002994">
    <property type="entry name" value="Surf1/Shy1"/>
</dbReference>
<evidence type="ECO:0000256" key="2">
    <source>
        <dbReference type="ARBA" id="ARBA00007165"/>
    </source>
</evidence>
<dbReference type="AlphaFoldDB" id="A0AA35Y095"/>
<evidence type="ECO:0000256" key="1">
    <source>
        <dbReference type="ARBA" id="ARBA00004370"/>
    </source>
</evidence>
<dbReference type="EMBL" id="OX458332">
    <property type="protein sequence ID" value="CAI8783596.1"/>
    <property type="molecule type" value="Genomic_DNA"/>
</dbReference>
<keyword evidence="5" id="KW-0472">Membrane</keyword>
<name>A0AA35Y095_METCP</name>
<dbReference type="PANTHER" id="PTHR23427:SF2">
    <property type="entry name" value="SURFEIT LOCUS PROTEIN 1"/>
    <property type="match status" value="1"/>
</dbReference>
<dbReference type="Proteomes" id="UP001158598">
    <property type="component" value="Chromosome"/>
</dbReference>